<evidence type="ECO:0000313" key="3">
    <source>
        <dbReference type="EMBL" id="KXB31456.1"/>
    </source>
</evidence>
<accession>A0A133XKM5</accession>
<proteinExistence type="predicted"/>
<sequence length="583" mass="66069">MIRIGLISDRRYVVSDPDQHWECETYTISPTAQSFRVLFHSAFSSPARYLQELAVRLSANHSGKAEQRLVFNPLFQLDKQEIWLTLSAIRAATPYTGITVLADPSGKPVAYLFPGKVIGGNEAYLSLLSTVDAELDARLCSKLFNQETRNLPVAGFNLAKTSHNGFTYEENLPIYRWVAAHALKVLANHPGKAPNELPVAAIMPHHAGDVLFFALAWNSIRPTVNSLVVNASYRAIADDIAPSLNLIPLDIPPINRTPEFRQGNVMPEGEYFKAFSDLLPTSHLLLYMRPSRDYNVSRFHLIDHFAFALGRHVWRDTDLLGNRPLLHAQQFPKSHPDQPTRILLFFDGGWPLKVYPRHAQQRLIDIFHRDGFNVTVLAGKGEHYERCSTALFENYAQLKNLLKSQDIMVGMDSFPTHLAAHVLHLPTLCLFASTRPQNSDAPASPHYRFLEQGLPCRPCYGIARCPRYGNTECANFSPPCNVKDAVEVMLNGLNGYTPQEILPLPPEQPLPAPEMDLRPIGTLKFNQHRARFALNCLAVRLKPSFSFLRQLHREFMTSLRRDGWQQTYLRSTRYLRKLNKSRC</sequence>
<evidence type="ECO:0000313" key="4">
    <source>
        <dbReference type="Proteomes" id="UP000070186"/>
    </source>
</evidence>
<dbReference type="Pfam" id="PF01075">
    <property type="entry name" value="Glyco_transf_9"/>
    <property type="match status" value="1"/>
</dbReference>
<evidence type="ECO:0000256" key="1">
    <source>
        <dbReference type="ARBA" id="ARBA00022676"/>
    </source>
</evidence>
<name>A0A133XKM5_9RHOO</name>
<dbReference type="PANTHER" id="PTHR30160">
    <property type="entry name" value="TETRAACYLDISACCHARIDE 4'-KINASE-RELATED"/>
    <property type="match status" value="1"/>
</dbReference>
<dbReference type="STRING" id="281362.AT959_07280"/>
<dbReference type="RefSeq" id="WP_066882126.1">
    <property type="nucleotide sequence ID" value="NZ_LODL01000013.1"/>
</dbReference>
<protein>
    <recommendedName>
        <fullName evidence="5">Heptosyltransferase</fullName>
    </recommendedName>
</protein>
<comment type="caution">
    <text evidence="3">The sequence shown here is derived from an EMBL/GenBank/DDBJ whole genome shotgun (WGS) entry which is preliminary data.</text>
</comment>
<dbReference type="EMBL" id="LODL01000013">
    <property type="protein sequence ID" value="KXB31456.1"/>
    <property type="molecule type" value="Genomic_DNA"/>
</dbReference>
<dbReference type="InterPro" id="IPR002201">
    <property type="entry name" value="Glyco_trans_9"/>
</dbReference>
<dbReference type="InterPro" id="IPR051199">
    <property type="entry name" value="LPS_LOS_Heptosyltrfase"/>
</dbReference>
<dbReference type="Proteomes" id="UP000070186">
    <property type="component" value="Unassembled WGS sequence"/>
</dbReference>
<keyword evidence="1" id="KW-0328">Glycosyltransferase</keyword>
<dbReference type="GO" id="GO:0005829">
    <property type="term" value="C:cytosol"/>
    <property type="evidence" value="ECO:0007669"/>
    <property type="project" value="TreeGrafter"/>
</dbReference>
<dbReference type="GO" id="GO:0008713">
    <property type="term" value="F:ADP-heptose-lipopolysaccharide heptosyltransferase activity"/>
    <property type="evidence" value="ECO:0007669"/>
    <property type="project" value="TreeGrafter"/>
</dbReference>
<dbReference type="AlphaFoldDB" id="A0A133XKM5"/>
<dbReference type="Gene3D" id="3.40.50.2000">
    <property type="entry name" value="Glycogen Phosphorylase B"/>
    <property type="match status" value="1"/>
</dbReference>
<evidence type="ECO:0008006" key="5">
    <source>
        <dbReference type="Google" id="ProtNLM"/>
    </source>
</evidence>
<dbReference type="GO" id="GO:0009244">
    <property type="term" value="P:lipopolysaccharide core region biosynthetic process"/>
    <property type="evidence" value="ECO:0007669"/>
    <property type="project" value="TreeGrafter"/>
</dbReference>
<keyword evidence="4" id="KW-1185">Reference proteome</keyword>
<dbReference type="SUPFAM" id="SSF53756">
    <property type="entry name" value="UDP-Glycosyltransferase/glycogen phosphorylase"/>
    <property type="match status" value="1"/>
</dbReference>
<gene>
    <name evidence="3" type="ORF">AT959_07280</name>
</gene>
<organism evidence="3 4">
    <name type="scientific">Dechloromonas denitrificans</name>
    <dbReference type="NCBI Taxonomy" id="281362"/>
    <lineage>
        <taxon>Bacteria</taxon>
        <taxon>Pseudomonadati</taxon>
        <taxon>Pseudomonadota</taxon>
        <taxon>Betaproteobacteria</taxon>
        <taxon>Rhodocyclales</taxon>
        <taxon>Azonexaceae</taxon>
        <taxon>Dechloromonas</taxon>
    </lineage>
</organism>
<keyword evidence="2" id="KW-0808">Transferase</keyword>
<reference evidence="3 4" key="1">
    <citation type="submission" date="2015-12" db="EMBL/GenBank/DDBJ databases">
        <title>Nitrous oxide reduction kinetics distinguish bacteria harboring typical versus atypical NosZ.</title>
        <authorList>
            <person name="Yoon S."/>
            <person name="Nissen S."/>
            <person name="Park D."/>
            <person name="Sanford R.A."/>
            <person name="Loeffler F.E."/>
        </authorList>
    </citation>
    <scope>NUCLEOTIDE SEQUENCE [LARGE SCALE GENOMIC DNA]</scope>
    <source>
        <strain evidence="3 4">ATCC BAA-841</strain>
    </source>
</reference>
<evidence type="ECO:0000256" key="2">
    <source>
        <dbReference type="ARBA" id="ARBA00022679"/>
    </source>
</evidence>